<gene>
    <name evidence="2" type="ORF">KAF25_005914</name>
</gene>
<proteinExistence type="predicted"/>
<protein>
    <recommendedName>
        <fullName evidence="4">BZIP domain-containing protein</fullName>
    </recommendedName>
</protein>
<feature type="region of interest" description="Disordered" evidence="1">
    <location>
        <begin position="24"/>
        <end position="53"/>
    </location>
</feature>
<sequence length="522" mass="57746">MATEMNYDNQVALRFTINGDPDDWSGVGNSAKRKRIQNRINQRSRRDRQRKNQLVHQNAMSLPALINAVLNRKLDLKMLVDRMTMLQPHSSNNKTIVQVFEAIVSQDRSAGLVRANMLSSLSQLNFSRTLILNAAVLGLSDDLMHDDACSLFVVAGPWPVGVGTNAETLPHSLRPTTLQYHKEHHPWIDLLPVAQLRDNIIQRDVDSYDEAGLCCAFTGRGLDQGTGVIVWREPWDPSGWEVTAEFARTWGWQSEILGSLLNTTLVSPSTQIINSSVISAWKSAADTTDRFITGMTQTANEGLCVLALSDYHLYPDITVGGPDTLPLLFSDPLVHSGGFLTLGLARPRDGDAHGVFWSMSLAHLNFYGRPVSRRARFDSDSRKISFDQFTQAVYGALLGHWNLTGPLAEHPSRILVSMRKTIERQASNDFPGPVVSQRCLEVLRDPSSAVNILSKLGSAYLEAQPFSDDIIHKLLALGGRRASKFIPSMGLRPFLGIGDVGELLPTKRPNRKGSSASSDRFI</sequence>
<dbReference type="Proteomes" id="UP000782241">
    <property type="component" value="Unassembled WGS sequence"/>
</dbReference>
<evidence type="ECO:0000256" key="1">
    <source>
        <dbReference type="SAM" id="MobiDB-lite"/>
    </source>
</evidence>
<comment type="caution">
    <text evidence="2">The sequence shown here is derived from an EMBL/GenBank/DDBJ whole genome shotgun (WGS) entry which is preliminary data.</text>
</comment>
<dbReference type="PANTHER" id="PTHR38116:SF1">
    <property type="entry name" value="BZIP DOMAIN-CONTAINING PROTEIN"/>
    <property type="match status" value="1"/>
</dbReference>
<evidence type="ECO:0000313" key="3">
    <source>
        <dbReference type="Proteomes" id="UP000782241"/>
    </source>
</evidence>
<accession>A0A9P7GXR0</accession>
<evidence type="ECO:0000313" key="2">
    <source>
        <dbReference type="EMBL" id="KAG5657350.1"/>
    </source>
</evidence>
<organism evidence="2 3">
    <name type="scientific">Fusarium avenaceum</name>
    <dbReference type="NCBI Taxonomy" id="40199"/>
    <lineage>
        <taxon>Eukaryota</taxon>
        <taxon>Fungi</taxon>
        <taxon>Dikarya</taxon>
        <taxon>Ascomycota</taxon>
        <taxon>Pezizomycotina</taxon>
        <taxon>Sordariomycetes</taxon>
        <taxon>Hypocreomycetidae</taxon>
        <taxon>Hypocreales</taxon>
        <taxon>Nectriaceae</taxon>
        <taxon>Fusarium</taxon>
        <taxon>Fusarium tricinctum species complex</taxon>
    </lineage>
</organism>
<keyword evidence="3" id="KW-1185">Reference proteome</keyword>
<dbReference type="EMBL" id="JAGPUO010000017">
    <property type="protein sequence ID" value="KAG5657350.1"/>
    <property type="molecule type" value="Genomic_DNA"/>
</dbReference>
<evidence type="ECO:0008006" key="4">
    <source>
        <dbReference type="Google" id="ProtNLM"/>
    </source>
</evidence>
<reference evidence="2" key="1">
    <citation type="submission" date="2021-04" db="EMBL/GenBank/DDBJ databases">
        <title>Draft genome of Fusarium avenaceum strain F156N33, isolated from an atmospheric sample in Virginia.</title>
        <authorList>
            <person name="Yang S."/>
            <person name="Vinatzer B.A."/>
            <person name="Coleman J."/>
        </authorList>
    </citation>
    <scope>NUCLEOTIDE SEQUENCE</scope>
    <source>
        <strain evidence="2">F156N33</strain>
    </source>
</reference>
<name>A0A9P7GXR0_9HYPO</name>
<dbReference type="AlphaFoldDB" id="A0A9P7GXR0"/>
<dbReference type="PANTHER" id="PTHR38116">
    <property type="entry name" value="CHROMOSOME 7, WHOLE GENOME SHOTGUN SEQUENCE"/>
    <property type="match status" value="1"/>
</dbReference>
<dbReference type="InterPro" id="IPR021833">
    <property type="entry name" value="DUF3425"/>
</dbReference>
<dbReference type="Pfam" id="PF11905">
    <property type="entry name" value="DUF3425"/>
    <property type="match status" value="1"/>
</dbReference>
<feature type="compositionally biased region" description="Basic residues" evidence="1">
    <location>
        <begin position="31"/>
        <end position="53"/>
    </location>
</feature>